<dbReference type="NCBIfam" id="TIGR02481">
    <property type="entry name" value="hemeryth_dom"/>
    <property type="match status" value="1"/>
</dbReference>
<comment type="similarity">
    <text evidence="1">Belongs to the hemerythrin family.</text>
</comment>
<dbReference type="Pfam" id="PF01814">
    <property type="entry name" value="Hemerythrin"/>
    <property type="match status" value="1"/>
</dbReference>
<evidence type="ECO:0000256" key="1">
    <source>
        <dbReference type="ARBA" id="ARBA00010587"/>
    </source>
</evidence>
<evidence type="ECO:0000256" key="2">
    <source>
        <dbReference type="ARBA" id="ARBA00022723"/>
    </source>
</evidence>
<dbReference type="RefSeq" id="WP_284306712.1">
    <property type="nucleotide sequence ID" value="NZ_BSPB01000003.1"/>
</dbReference>
<comment type="caution">
    <text evidence="5">The sequence shown here is derived from an EMBL/GenBank/DDBJ whole genome shotgun (WGS) entry which is preliminary data.</text>
</comment>
<evidence type="ECO:0000256" key="3">
    <source>
        <dbReference type="ARBA" id="ARBA00023004"/>
    </source>
</evidence>
<sequence>MNTVQWTDALLLEYEPMDTVHRGFVDLLARAQAAPDDELVNTWSAVVEHTTAHFKMEDDWMRRTRFPNADNHIVQHRVVLNVLREGTALARAADYASVREMAGELAVWFAKHTQSLDAALALHMRRVQPTKVNQASPAKDSGWRDAA</sequence>
<name>A0ABQ6C100_9BURK</name>
<dbReference type="InterPro" id="IPR012827">
    <property type="entry name" value="Hemerythrin_metal-bd"/>
</dbReference>
<keyword evidence="3" id="KW-0408">Iron</keyword>
<keyword evidence="6" id="KW-1185">Reference proteome</keyword>
<proteinExistence type="inferred from homology"/>
<protein>
    <recommendedName>
        <fullName evidence="4">Hemerythrin-like domain-containing protein</fullName>
    </recommendedName>
</protein>
<dbReference type="EMBL" id="BSPB01000003">
    <property type="protein sequence ID" value="GLS13268.1"/>
    <property type="molecule type" value="Genomic_DNA"/>
</dbReference>
<evidence type="ECO:0000313" key="5">
    <source>
        <dbReference type="EMBL" id="GLS13268.1"/>
    </source>
</evidence>
<accession>A0ABQ6C100</accession>
<dbReference type="InterPro" id="IPR050669">
    <property type="entry name" value="Hemerythrin"/>
</dbReference>
<dbReference type="PANTHER" id="PTHR37164">
    <property type="entry name" value="BACTERIOHEMERYTHRIN"/>
    <property type="match status" value="1"/>
</dbReference>
<evidence type="ECO:0000259" key="4">
    <source>
        <dbReference type="Pfam" id="PF01814"/>
    </source>
</evidence>
<reference evidence="6" key="1">
    <citation type="journal article" date="2019" name="Int. J. Syst. Evol. Microbiol.">
        <title>The Global Catalogue of Microorganisms (GCM) 10K type strain sequencing project: providing services to taxonomists for standard genome sequencing and annotation.</title>
        <authorList>
            <consortium name="The Broad Institute Genomics Platform"/>
            <consortium name="The Broad Institute Genome Sequencing Center for Infectious Disease"/>
            <person name="Wu L."/>
            <person name="Ma J."/>
        </authorList>
    </citation>
    <scope>NUCLEOTIDE SEQUENCE [LARGE SCALE GENOMIC DNA]</scope>
    <source>
        <strain evidence="6">NBRC 109341</strain>
    </source>
</reference>
<dbReference type="Proteomes" id="UP001156903">
    <property type="component" value="Unassembled WGS sequence"/>
</dbReference>
<dbReference type="InterPro" id="IPR012312">
    <property type="entry name" value="Hemerythrin-like"/>
</dbReference>
<evidence type="ECO:0000313" key="6">
    <source>
        <dbReference type="Proteomes" id="UP001156903"/>
    </source>
</evidence>
<feature type="domain" description="Hemerythrin-like" evidence="4">
    <location>
        <begin position="15"/>
        <end position="114"/>
    </location>
</feature>
<dbReference type="SUPFAM" id="SSF47188">
    <property type="entry name" value="Hemerythrin-like"/>
    <property type="match status" value="1"/>
</dbReference>
<dbReference type="PANTHER" id="PTHR37164:SF1">
    <property type="entry name" value="BACTERIOHEMERYTHRIN"/>
    <property type="match status" value="1"/>
</dbReference>
<keyword evidence="2" id="KW-0479">Metal-binding</keyword>
<dbReference type="CDD" id="cd12107">
    <property type="entry name" value="Hemerythrin"/>
    <property type="match status" value="1"/>
</dbReference>
<gene>
    <name evidence="5" type="ORF">GCM10007935_06970</name>
</gene>
<dbReference type="InterPro" id="IPR035938">
    <property type="entry name" value="Hemerythrin-like_sf"/>
</dbReference>
<dbReference type="Gene3D" id="1.20.120.50">
    <property type="entry name" value="Hemerythrin-like"/>
    <property type="match status" value="1"/>
</dbReference>
<organism evidence="5 6">
    <name type="scientific">Hydrogenophaga electricum</name>
    <dbReference type="NCBI Taxonomy" id="1230953"/>
    <lineage>
        <taxon>Bacteria</taxon>
        <taxon>Pseudomonadati</taxon>
        <taxon>Pseudomonadota</taxon>
        <taxon>Betaproteobacteria</taxon>
        <taxon>Burkholderiales</taxon>
        <taxon>Comamonadaceae</taxon>
        <taxon>Hydrogenophaga</taxon>
    </lineage>
</organism>